<dbReference type="STRING" id="642780.SAMN04488570_0183"/>
<sequence length="293" mass="30390">MAATSTPLHRAGGERAAGWRGRLVADAAADGVGARWAAALVLAPVVVAVAVAVLFVVARSTFYTVQQEDHPVEWAQFAPCAFALVVSVLAAVRFRRSGRPGLAALMVLVAVGMLVLAGEEISWGQRVLGLATPAELRSLNHQSETNIHNIDVGVDLEDVFKVFELLLGLVAASLSLAFRSRPGRATTGFWYAVAPPLVALPGFVAIAAYRAAMLVLDIAPVVAFQETVELALYFSLALTALAFWVRAGGSRAPLPLVAAALVVVAVTVVLALMSAHSGVLPGNLPGAHAGHGG</sequence>
<dbReference type="Proteomes" id="UP000198859">
    <property type="component" value="Chromosome I"/>
</dbReference>
<proteinExistence type="predicted"/>
<gene>
    <name evidence="2" type="ORF">SAMN04488570_0183</name>
</gene>
<keyword evidence="1" id="KW-1133">Transmembrane helix</keyword>
<feature type="transmembrane region" description="Helical" evidence="1">
    <location>
        <begin position="254"/>
        <end position="275"/>
    </location>
</feature>
<accession>A0A1H1LF37</accession>
<name>A0A1H1LF37_9ACTN</name>
<feature type="transmembrane region" description="Helical" evidence="1">
    <location>
        <begin position="159"/>
        <end position="177"/>
    </location>
</feature>
<organism evidence="2 3">
    <name type="scientific">Nocardioides scoriae</name>
    <dbReference type="NCBI Taxonomy" id="642780"/>
    <lineage>
        <taxon>Bacteria</taxon>
        <taxon>Bacillati</taxon>
        <taxon>Actinomycetota</taxon>
        <taxon>Actinomycetes</taxon>
        <taxon>Propionibacteriales</taxon>
        <taxon>Nocardioidaceae</taxon>
        <taxon>Nocardioides</taxon>
    </lineage>
</organism>
<evidence type="ECO:0000313" key="2">
    <source>
        <dbReference type="EMBL" id="SDR72930.1"/>
    </source>
</evidence>
<feature type="transmembrane region" description="Helical" evidence="1">
    <location>
        <begin position="74"/>
        <end position="94"/>
    </location>
</feature>
<feature type="transmembrane region" description="Helical" evidence="1">
    <location>
        <begin position="101"/>
        <end position="118"/>
    </location>
</feature>
<dbReference type="AlphaFoldDB" id="A0A1H1LF37"/>
<dbReference type="EMBL" id="LT629757">
    <property type="protein sequence ID" value="SDR72930.1"/>
    <property type="molecule type" value="Genomic_DNA"/>
</dbReference>
<keyword evidence="1" id="KW-0472">Membrane</keyword>
<keyword evidence="1" id="KW-0812">Transmembrane</keyword>
<evidence type="ECO:0000313" key="3">
    <source>
        <dbReference type="Proteomes" id="UP000198859"/>
    </source>
</evidence>
<feature type="transmembrane region" description="Helical" evidence="1">
    <location>
        <begin position="36"/>
        <end position="62"/>
    </location>
</feature>
<keyword evidence="3" id="KW-1185">Reference proteome</keyword>
<feature type="transmembrane region" description="Helical" evidence="1">
    <location>
        <begin position="230"/>
        <end position="247"/>
    </location>
</feature>
<feature type="transmembrane region" description="Helical" evidence="1">
    <location>
        <begin position="189"/>
        <end position="210"/>
    </location>
</feature>
<protein>
    <submittedName>
        <fullName evidence="2">Uncharacterized protein</fullName>
    </submittedName>
</protein>
<reference evidence="3" key="1">
    <citation type="submission" date="2016-10" db="EMBL/GenBank/DDBJ databases">
        <authorList>
            <person name="Varghese N."/>
            <person name="Submissions S."/>
        </authorList>
    </citation>
    <scope>NUCLEOTIDE SEQUENCE [LARGE SCALE GENOMIC DNA]</scope>
    <source>
        <strain evidence="3">DSM 22127</strain>
    </source>
</reference>
<evidence type="ECO:0000256" key="1">
    <source>
        <dbReference type="SAM" id="Phobius"/>
    </source>
</evidence>